<keyword evidence="5" id="KW-0677">Repeat</keyword>
<dbReference type="SUPFAM" id="SSF50978">
    <property type="entry name" value="WD40 repeat-like"/>
    <property type="match status" value="1"/>
</dbReference>
<dbReference type="AlphaFoldDB" id="A0AAW1DKG2"/>
<evidence type="ECO:0000259" key="10">
    <source>
        <dbReference type="Pfam" id="PF16529"/>
    </source>
</evidence>
<dbReference type="InterPro" id="IPR049404">
    <property type="entry name" value="EDC4_C"/>
</dbReference>
<dbReference type="Gene3D" id="1.10.220.100">
    <property type="entry name" value="conserved c-terminal region of ge- 1"/>
    <property type="match status" value="1"/>
</dbReference>
<dbReference type="InterPro" id="IPR045152">
    <property type="entry name" value="EDC4-like"/>
</dbReference>
<evidence type="ECO:0000259" key="11">
    <source>
        <dbReference type="Pfam" id="PF21289"/>
    </source>
</evidence>
<dbReference type="EMBL" id="JAPXFL010000002">
    <property type="protein sequence ID" value="KAK9510734.1"/>
    <property type="molecule type" value="Genomic_DNA"/>
</dbReference>
<dbReference type="FunFam" id="1.10.220.100:FF:000001">
    <property type="entry name" value="Enhancer of mRNA-decapping protein 4"/>
    <property type="match status" value="1"/>
</dbReference>
<sequence>MLKVTIQCTALCCVLVVYKCVKHYFLSSNQPKMSLGILKSPTGSVQTIQFSESEENNSFPITCEEVKVISSSGAHATGSSKVKMNNIVDYSWEERYYTGQLLAVHRDGKYIAYGIKGAKSNCAIRVVNRESSKRALIKGIEGMIEDLSFAFIPNQVILASLDQFGNVLIHKIQENSAEILCASVLKIKGEPIEIEGPKRIFWCPYVPDEEAENCDDPYAEGLLLAVTRGTKIQMCSVTLAMDAAGTSYSGGNPPGFLSIDAHSDIIVDAAFSPDGSAIATASHDGKCKFFQAYMHGEGRCLHEWEPHNGEPVTLLFFLDNYTVFDHDTQFWKYAVTGAQDNCELKLWSCETWECIQTIKFTTSTNISTAAKKLKAAIDLTAGYILLSDMYYRLLYVLELQKNGNETLPFVRSISEFKLPYPILSFGIVDAGPKTFKPNTSFTLEDLCNGEGEEESQVAIMVRMYLVQPKSLQECHIVFQSVSNNTTLPSKLLSLGQQGSIAAKQERLNDISSGLQDLDLSANHNHPQPPPPPLNLMTPDAFHSPSNKDSIALMGDSKATPLPDSSDSYTTSNTALVNNSEASTAGVGFVSGGSSPSREVQEILSSPCYYVSPRSPQQQQHVITSQSPNIACLPEVSNKKFREIECNINSLKGDMTTLMQAMQNLSSEIQILREELRLTKSNNENVVLKAITDGSLKCGVDQDELSSHLTKEVQASILTNLIPQVTMEFKNIIKQDVHKMLSELKELIHSELTQRLSMTDQALKENLSKLVRSKPMMELLTNSLTGAASVSMEHLYKETFVKTAVPLFESACTNMFKQVNEALTQGLQEYVKEAELYSTKSNERTNMELMTVQSATEHLTLTAQQFSSVIDKETKRLNDIVQEFQRSVVSANLNNGSMRSGTVTPAFTDPHLLQSQLSKMISQGQIDAAFQQALSASDLSLVMYVCENVPPHKVFTDDGCLLQQHVLLSLIQQLSADMSQHTDIKHKYLEEAVMNLDSTNSNTREHMPVVLRGLHKQLKVFLSANPNSRLTKNVRMLQMATQSLLSP</sequence>
<feature type="region of interest" description="Disordered" evidence="9">
    <location>
        <begin position="516"/>
        <end position="571"/>
    </location>
</feature>
<evidence type="ECO:0000313" key="12">
    <source>
        <dbReference type="EMBL" id="KAK9510734.1"/>
    </source>
</evidence>
<comment type="subcellular location">
    <subcellularLocation>
        <location evidence="1">Cytoplasm</location>
        <location evidence="1">P-body</location>
    </subcellularLocation>
</comment>
<feature type="repeat" description="WD" evidence="7">
    <location>
        <begin position="259"/>
        <end position="291"/>
    </location>
</feature>
<dbReference type="SMART" id="SM00320">
    <property type="entry name" value="WD40"/>
    <property type="match status" value="2"/>
</dbReference>
<evidence type="ECO:0000256" key="3">
    <source>
        <dbReference type="ARBA" id="ARBA00022490"/>
    </source>
</evidence>
<keyword evidence="3" id="KW-0963">Cytoplasm</keyword>
<dbReference type="InterPro" id="IPR032401">
    <property type="entry name" value="EDC4_WD40"/>
</dbReference>
<dbReference type="InterPro" id="IPR015943">
    <property type="entry name" value="WD40/YVTN_repeat-like_dom_sf"/>
</dbReference>
<name>A0AAW1DKG2_9HEMI</name>
<dbReference type="Gene3D" id="6.10.140.270">
    <property type="match status" value="1"/>
</dbReference>
<feature type="domain" description="Enhancer of mRNA-decapping protein 4 C-terminal" evidence="11">
    <location>
        <begin position="917"/>
        <end position="1036"/>
    </location>
</feature>
<dbReference type="Gene3D" id="2.130.10.10">
    <property type="entry name" value="YVTN repeat-like/Quinoprotein amine dehydrogenase"/>
    <property type="match status" value="1"/>
</dbReference>
<dbReference type="InterPro" id="IPR001680">
    <property type="entry name" value="WD40_rpt"/>
</dbReference>
<evidence type="ECO:0000313" key="13">
    <source>
        <dbReference type="Proteomes" id="UP001461498"/>
    </source>
</evidence>
<dbReference type="PANTHER" id="PTHR15598:SF5">
    <property type="entry name" value="ENHANCER OF MRNA-DECAPPING PROTEIN 4"/>
    <property type="match status" value="1"/>
</dbReference>
<proteinExistence type="inferred from homology"/>
<protein>
    <recommendedName>
        <fullName evidence="14">Enhancer of mRNA-decapping protein 4</fullName>
    </recommendedName>
</protein>
<evidence type="ECO:0000256" key="1">
    <source>
        <dbReference type="ARBA" id="ARBA00004201"/>
    </source>
</evidence>
<evidence type="ECO:0000256" key="5">
    <source>
        <dbReference type="ARBA" id="ARBA00022737"/>
    </source>
</evidence>
<dbReference type="Proteomes" id="UP001461498">
    <property type="component" value="Unassembled WGS sequence"/>
</dbReference>
<gene>
    <name evidence="12" type="ORF">O3M35_005461</name>
</gene>
<keyword evidence="13" id="KW-1185">Reference proteome</keyword>
<organism evidence="12 13">
    <name type="scientific">Rhynocoris fuscipes</name>
    <dbReference type="NCBI Taxonomy" id="488301"/>
    <lineage>
        <taxon>Eukaryota</taxon>
        <taxon>Metazoa</taxon>
        <taxon>Ecdysozoa</taxon>
        <taxon>Arthropoda</taxon>
        <taxon>Hexapoda</taxon>
        <taxon>Insecta</taxon>
        <taxon>Pterygota</taxon>
        <taxon>Neoptera</taxon>
        <taxon>Paraneoptera</taxon>
        <taxon>Hemiptera</taxon>
        <taxon>Heteroptera</taxon>
        <taxon>Panheteroptera</taxon>
        <taxon>Cimicomorpha</taxon>
        <taxon>Reduviidae</taxon>
        <taxon>Harpactorinae</taxon>
        <taxon>Harpactorini</taxon>
        <taxon>Rhynocoris</taxon>
    </lineage>
</organism>
<feature type="coiled-coil region" evidence="8">
    <location>
        <begin position="647"/>
        <end position="681"/>
    </location>
</feature>
<evidence type="ECO:0000256" key="7">
    <source>
        <dbReference type="PROSITE-ProRule" id="PRU00221"/>
    </source>
</evidence>
<evidence type="ECO:0000256" key="2">
    <source>
        <dbReference type="ARBA" id="ARBA00009639"/>
    </source>
</evidence>
<evidence type="ECO:0008006" key="14">
    <source>
        <dbReference type="Google" id="ProtNLM"/>
    </source>
</evidence>
<comment type="similarity">
    <text evidence="2">Belongs to the WD repeat EDC4 family.</text>
</comment>
<evidence type="ECO:0000256" key="8">
    <source>
        <dbReference type="SAM" id="Coils"/>
    </source>
</evidence>
<feature type="compositionally biased region" description="Polar residues" evidence="9">
    <location>
        <begin position="562"/>
        <end position="571"/>
    </location>
</feature>
<dbReference type="Pfam" id="PF21289">
    <property type="entry name" value="EDC4_C"/>
    <property type="match status" value="1"/>
</dbReference>
<reference evidence="12 13" key="1">
    <citation type="submission" date="2022-12" db="EMBL/GenBank/DDBJ databases">
        <title>Chromosome-level genome assembly of true bugs.</title>
        <authorList>
            <person name="Ma L."/>
            <person name="Li H."/>
        </authorList>
    </citation>
    <scope>NUCLEOTIDE SEQUENCE [LARGE SCALE GENOMIC DNA]</scope>
    <source>
        <strain evidence="12">Lab_2022b</strain>
    </source>
</reference>
<dbReference type="InterPro" id="IPR036322">
    <property type="entry name" value="WD40_repeat_dom_sf"/>
</dbReference>
<evidence type="ECO:0000256" key="6">
    <source>
        <dbReference type="ARBA" id="ARBA00023054"/>
    </source>
</evidence>
<keyword evidence="4 7" id="KW-0853">WD repeat</keyword>
<dbReference type="PROSITE" id="PS50082">
    <property type="entry name" value="WD_REPEATS_2"/>
    <property type="match status" value="1"/>
</dbReference>
<keyword evidence="6 8" id="KW-0175">Coiled coil</keyword>
<feature type="domain" description="Enhancer of mRNA-decapping protein 4 WD40 repeat region" evidence="10">
    <location>
        <begin position="78"/>
        <end position="403"/>
    </location>
</feature>
<accession>A0AAW1DKG2</accession>
<dbReference type="InterPro" id="IPR044938">
    <property type="entry name" value="EDC4_C_sf"/>
</dbReference>
<evidence type="ECO:0000256" key="4">
    <source>
        <dbReference type="ARBA" id="ARBA00022574"/>
    </source>
</evidence>
<dbReference type="Pfam" id="PF16529">
    <property type="entry name" value="Ge1_WD40"/>
    <property type="match status" value="1"/>
</dbReference>
<comment type="caution">
    <text evidence="12">The sequence shown here is derived from an EMBL/GenBank/DDBJ whole genome shotgun (WGS) entry which is preliminary data.</text>
</comment>
<dbReference type="GO" id="GO:0000932">
    <property type="term" value="C:P-body"/>
    <property type="evidence" value="ECO:0007669"/>
    <property type="project" value="UniProtKB-SubCell"/>
</dbReference>
<evidence type="ECO:0000256" key="9">
    <source>
        <dbReference type="SAM" id="MobiDB-lite"/>
    </source>
</evidence>
<dbReference type="PANTHER" id="PTHR15598">
    <property type="entry name" value="ENHANCER OF MRNA-DECAPPING PROTEIN 4"/>
    <property type="match status" value="1"/>
</dbReference>
<dbReference type="GO" id="GO:0031087">
    <property type="term" value="P:deadenylation-independent decapping of nuclear-transcribed mRNA"/>
    <property type="evidence" value="ECO:0007669"/>
    <property type="project" value="InterPro"/>
</dbReference>